<keyword evidence="3" id="KW-0964">Secreted</keyword>
<keyword evidence="9" id="KW-1015">Disulfide bond</keyword>
<evidence type="ECO:0000256" key="11">
    <source>
        <dbReference type="ARBA" id="ARBA00046340"/>
    </source>
</evidence>
<keyword evidence="4" id="KW-0479">Metal-binding</keyword>
<evidence type="ECO:0000256" key="2">
    <source>
        <dbReference type="ARBA" id="ARBA00004613"/>
    </source>
</evidence>
<keyword evidence="7" id="KW-0186">Copper</keyword>
<dbReference type="AlphaFoldDB" id="A0A3N4LBW4"/>
<evidence type="ECO:0000256" key="6">
    <source>
        <dbReference type="ARBA" id="ARBA00023002"/>
    </source>
</evidence>
<dbReference type="GO" id="GO:0004497">
    <property type="term" value="F:monooxygenase activity"/>
    <property type="evidence" value="ECO:0007669"/>
    <property type="project" value="UniProtKB-KW"/>
</dbReference>
<organism evidence="13 14">
    <name type="scientific">Terfezia boudieri ATCC MYA-4762</name>
    <dbReference type="NCBI Taxonomy" id="1051890"/>
    <lineage>
        <taxon>Eukaryota</taxon>
        <taxon>Fungi</taxon>
        <taxon>Dikarya</taxon>
        <taxon>Ascomycota</taxon>
        <taxon>Pezizomycotina</taxon>
        <taxon>Pezizomycetes</taxon>
        <taxon>Pezizales</taxon>
        <taxon>Pezizaceae</taxon>
        <taxon>Terfezia</taxon>
    </lineage>
</organism>
<evidence type="ECO:0000256" key="9">
    <source>
        <dbReference type="ARBA" id="ARBA00023157"/>
    </source>
</evidence>
<proteinExistence type="inferred from homology"/>
<feature type="signal peptide" evidence="12">
    <location>
        <begin position="1"/>
        <end position="23"/>
    </location>
</feature>
<keyword evidence="5 12" id="KW-0732">Signal</keyword>
<protein>
    <submittedName>
        <fullName evidence="13">Uncharacterized protein</fullName>
    </submittedName>
</protein>
<name>A0A3N4LBW4_9PEZI</name>
<keyword evidence="8" id="KW-0503">Monooxygenase</keyword>
<sequence>MSIFGQPVHVLFVAALTATQAAAHLSIWHPCMFGSGPDNVNSDNASKPLVDRDFKGWWFHDNLDKPPKDPNIIVDLPAGGVVKLEISSNKALASMGRGLLPNPEQASKPWQNTGNGWGTSVGSLHAQTTSAFVPGSGSMTRAGVVMTGFQCNVTGATDSGKKLGKPKAPQRCDGDGWDDAMKAQKGKCDVGANSPMFWKNKECMNMVEPGHWAPTYSDNYGYKDGTQYDIFEDGRIDDGSAGTLKPLLTLL</sequence>
<evidence type="ECO:0000256" key="4">
    <source>
        <dbReference type="ARBA" id="ARBA00022723"/>
    </source>
</evidence>
<comment type="similarity">
    <text evidence="11">Belongs to the polysaccharide monooxygenase AA14 family.</text>
</comment>
<keyword evidence="10" id="KW-0325">Glycoprotein</keyword>
<evidence type="ECO:0000313" key="13">
    <source>
        <dbReference type="EMBL" id="RPB19218.1"/>
    </source>
</evidence>
<evidence type="ECO:0000256" key="1">
    <source>
        <dbReference type="ARBA" id="ARBA00001973"/>
    </source>
</evidence>
<dbReference type="Proteomes" id="UP000267821">
    <property type="component" value="Unassembled WGS sequence"/>
</dbReference>
<reference evidence="13 14" key="1">
    <citation type="journal article" date="2018" name="Nat. Ecol. Evol.">
        <title>Pezizomycetes genomes reveal the molecular basis of ectomycorrhizal truffle lifestyle.</title>
        <authorList>
            <person name="Murat C."/>
            <person name="Payen T."/>
            <person name="Noel B."/>
            <person name="Kuo A."/>
            <person name="Morin E."/>
            <person name="Chen J."/>
            <person name="Kohler A."/>
            <person name="Krizsan K."/>
            <person name="Balestrini R."/>
            <person name="Da Silva C."/>
            <person name="Montanini B."/>
            <person name="Hainaut M."/>
            <person name="Levati E."/>
            <person name="Barry K.W."/>
            <person name="Belfiori B."/>
            <person name="Cichocki N."/>
            <person name="Clum A."/>
            <person name="Dockter R.B."/>
            <person name="Fauchery L."/>
            <person name="Guy J."/>
            <person name="Iotti M."/>
            <person name="Le Tacon F."/>
            <person name="Lindquist E.A."/>
            <person name="Lipzen A."/>
            <person name="Malagnac F."/>
            <person name="Mello A."/>
            <person name="Molinier V."/>
            <person name="Miyauchi S."/>
            <person name="Poulain J."/>
            <person name="Riccioni C."/>
            <person name="Rubini A."/>
            <person name="Sitrit Y."/>
            <person name="Splivallo R."/>
            <person name="Traeger S."/>
            <person name="Wang M."/>
            <person name="Zifcakova L."/>
            <person name="Wipf D."/>
            <person name="Zambonelli A."/>
            <person name="Paolocci F."/>
            <person name="Nowrousian M."/>
            <person name="Ottonello S."/>
            <person name="Baldrian P."/>
            <person name="Spatafora J.W."/>
            <person name="Henrissat B."/>
            <person name="Nagy L.G."/>
            <person name="Aury J.M."/>
            <person name="Wincker P."/>
            <person name="Grigoriev I.V."/>
            <person name="Bonfante P."/>
            <person name="Martin F.M."/>
        </authorList>
    </citation>
    <scope>NUCLEOTIDE SEQUENCE [LARGE SCALE GENOMIC DNA]</scope>
    <source>
        <strain evidence="13 14">ATCC MYA-4762</strain>
    </source>
</reference>
<keyword evidence="14" id="KW-1185">Reference proteome</keyword>
<evidence type="ECO:0000256" key="8">
    <source>
        <dbReference type="ARBA" id="ARBA00023033"/>
    </source>
</evidence>
<accession>A0A3N4LBW4</accession>
<evidence type="ECO:0000313" key="14">
    <source>
        <dbReference type="Proteomes" id="UP000267821"/>
    </source>
</evidence>
<evidence type="ECO:0000256" key="12">
    <source>
        <dbReference type="SAM" id="SignalP"/>
    </source>
</evidence>
<keyword evidence="6" id="KW-0560">Oxidoreductase</keyword>
<dbReference type="InterPro" id="IPR054497">
    <property type="entry name" value="LPMO_AA14"/>
</dbReference>
<dbReference type="Pfam" id="PF22810">
    <property type="entry name" value="LPMO_AA14"/>
    <property type="match status" value="2"/>
</dbReference>
<dbReference type="OrthoDB" id="2019572at2759"/>
<dbReference type="InParanoid" id="A0A3N4LBW4"/>
<dbReference type="EMBL" id="ML121595">
    <property type="protein sequence ID" value="RPB19218.1"/>
    <property type="molecule type" value="Genomic_DNA"/>
</dbReference>
<dbReference type="GO" id="GO:0005576">
    <property type="term" value="C:extracellular region"/>
    <property type="evidence" value="ECO:0007669"/>
    <property type="project" value="UniProtKB-SubCell"/>
</dbReference>
<evidence type="ECO:0000256" key="3">
    <source>
        <dbReference type="ARBA" id="ARBA00022525"/>
    </source>
</evidence>
<evidence type="ECO:0000256" key="10">
    <source>
        <dbReference type="ARBA" id="ARBA00023180"/>
    </source>
</evidence>
<dbReference type="GO" id="GO:0046872">
    <property type="term" value="F:metal ion binding"/>
    <property type="evidence" value="ECO:0007669"/>
    <property type="project" value="UniProtKB-KW"/>
</dbReference>
<evidence type="ECO:0000256" key="5">
    <source>
        <dbReference type="ARBA" id="ARBA00022729"/>
    </source>
</evidence>
<comment type="subcellular location">
    <subcellularLocation>
        <location evidence="2">Secreted</location>
    </subcellularLocation>
</comment>
<evidence type="ECO:0000256" key="7">
    <source>
        <dbReference type="ARBA" id="ARBA00023008"/>
    </source>
</evidence>
<feature type="chain" id="PRO_5017997373" evidence="12">
    <location>
        <begin position="24"/>
        <end position="251"/>
    </location>
</feature>
<dbReference type="STRING" id="1051890.A0A3N4LBW4"/>
<comment type="cofactor">
    <cofactor evidence="1">
        <name>Cu(2+)</name>
        <dbReference type="ChEBI" id="CHEBI:29036"/>
    </cofactor>
</comment>
<gene>
    <name evidence="13" type="ORF">L211DRAFT_853405</name>
</gene>